<dbReference type="SUPFAM" id="SSF63380">
    <property type="entry name" value="Riboflavin synthase domain-like"/>
    <property type="match status" value="2"/>
</dbReference>
<organism evidence="5 6">
    <name type="scientific">Thalassotalea psychrophila</name>
    <dbReference type="NCBI Taxonomy" id="3065647"/>
    <lineage>
        <taxon>Bacteria</taxon>
        <taxon>Pseudomonadati</taxon>
        <taxon>Pseudomonadota</taxon>
        <taxon>Gammaproteobacteria</taxon>
        <taxon>Alteromonadales</taxon>
        <taxon>Colwelliaceae</taxon>
        <taxon>Thalassotalea</taxon>
    </lineage>
</organism>
<protein>
    <recommendedName>
        <fullName evidence="2">Riboflavin synthase</fullName>
        <ecNumber evidence="2">2.5.1.9</ecNumber>
    </recommendedName>
</protein>
<dbReference type="NCBIfam" id="TIGR00187">
    <property type="entry name" value="ribE"/>
    <property type="match status" value="1"/>
</dbReference>
<proteinExistence type="predicted"/>
<dbReference type="PANTHER" id="PTHR21098:SF0">
    <property type="entry name" value="RIBOFLAVIN SYNTHASE"/>
    <property type="match status" value="1"/>
</dbReference>
<evidence type="ECO:0000256" key="3">
    <source>
        <dbReference type="PROSITE-ProRule" id="PRU00524"/>
    </source>
</evidence>
<feature type="domain" description="Lumazine-binding" evidence="4">
    <location>
        <begin position="1"/>
        <end position="102"/>
    </location>
</feature>
<dbReference type="NCBIfam" id="NF009566">
    <property type="entry name" value="PRK13020.1"/>
    <property type="match status" value="1"/>
</dbReference>
<dbReference type="CDD" id="cd00402">
    <property type="entry name" value="Riboflavin_synthase_like"/>
    <property type="match status" value="1"/>
</dbReference>
<name>A0ABY9TZ36_9GAMM</name>
<dbReference type="PROSITE" id="PS51177">
    <property type="entry name" value="LUMAZINE_BIND"/>
    <property type="match status" value="2"/>
</dbReference>
<dbReference type="RefSeq" id="WP_348393175.1">
    <property type="nucleotide sequence ID" value="NZ_CP134145.1"/>
</dbReference>
<feature type="domain" description="Lumazine-binding" evidence="4">
    <location>
        <begin position="103"/>
        <end position="204"/>
    </location>
</feature>
<evidence type="ECO:0000259" key="4">
    <source>
        <dbReference type="PROSITE" id="PS51177"/>
    </source>
</evidence>
<dbReference type="Pfam" id="PF00677">
    <property type="entry name" value="Lum_binding"/>
    <property type="match status" value="2"/>
</dbReference>
<dbReference type="PANTHER" id="PTHR21098">
    <property type="entry name" value="RIBOFLAVIN SYNTHASE ALPHA CHAIN"/>
    <property type="match status" value="1"/>
</dbReference>
<dbReference type="InterPro" id="IPR017938">
    <property type="entry name" value="Riboflavin_synthase-like_b-brl"/>
</dbReference>
<feature type="repeat" description="Lumazine-binding" evidence="3">
    <location>
        <begin position="1"/>
        <end position="102"/>
    </location>
</feature>
<dbReference type="PIRSF" id="PIRSF000498">
    <property type="entry name" value="Riboflavin_syn_A"/>
    <property type="match status" value="1"/>
</dbReference>
<reference evidence="6" key="1">
    <citation type="submission" date="2023-09" db="EMBL/GenBank/DDBJ databases">
        <authorList>
            <person name="Li S."/>
            <person name="Li X."/>
            <person name="Zhang C."/>
            <person name="Zhao Z."/>
        </authorList>
    </citation>
    <scope>NUCLEOTIDE SEQUENCE [LARGE SCALE GENOMIC DNA]</scope>
    <source>
        <strain evidence="6">SQ149</strain>
    </source>
</reference>
<feature type="repeat" description="Lumazine-binding" evidence="3">
    <location>
        <begin position="103"/>
        <end position="204"/>
    </location>
</feature>
<dbReference type="EC" id="2.5.1.9" evidence="2"/>
<dbReference type="InterPro" id="IPR001783">
    <property type="entry name" value="Lumazine-bd"/>
</dbReference>
<dbReference type="EMBL" id="CP134145">
    <property type="protein sequence ID" value="WNC74066.1"/>
    <property type="molecule type" value="Genomic_DNA"/>
</dbReference>
<dbReference type="Proteomes" id="UP001258994">
    <property type="component" value="Chromosome"/>
</dbReference>
<evidence type="ECO:0000313" key="6">
    <source>
        <dbReference type="Proteomes" id="UP001258994"/>
    </source>
</evidence>
<keyword evidence="6" id="KW-1185">Reference proteome</keyword>
<keyword evidence="1" id="KW-0677">Repeat</keyword>
<accession>A0ABY9TZ36</accession>
<sequence length="219" mass="23867">MFTGIVQSTGQVNSIKIGDNFKHIEILVPIQLISKLETGASVANNGVCLTAVSFSKLDSKSAVIGFDIIDETLRVTNLDSLVTGSLVNVERSMKVGDEIGGHMVSGHIHTMATLVERLDSTDNCQLNFVINSNWTKYIFAKGFIAVNGASLTLGEVRTLKNGDCEFTLHLIPETLERTNLTVLKLGDKVNIEIDQQTMTIVDSLASILKEYGIEKKLNL</sequence>
<dbReference type="InterPro" id="IPR023366">
    <property type="entry name" value="ATP_synth_asu-like_sf"/>
</dbReference>
<dbReference type="InterPro" id="IPR026017">
    <property type="entry name" value="Lumazine-bd_dom"/>
</dbReference>
<evidence type="ECO:0000256" key="1">
    <source>
        <dbReference type="ARBA" id="ARBA00022737"/>
    </source>
</evidence>
<evidence type="ECO:0000256" key="2">
    <source>
        <dbReference type="NCBIfam" id="TIGR00187"/>
    </source>
</evidence>
<dbReference type="Gene3D" id="2.40.30.20">
    <property type="match status" value="2"/>
</dbReference>
<dbReference type="NCBIfam" id="NF006767">
    <property type="entry name" value="PRK09289.1"/>
    <property type="match status" value="1"/>
</dbReference>
<gene>
    <name evidence="5" type="ORF">RGQ13_08745</name>
</gene>
<evidence type="ECO:0000313" key="5">
    <source>
        <dbReference type="EMBL" id="WNC74066.1"/>
    </source>
</evidence>